<dbReference type="OMA" id="LGHQDWI"/>
<evidence type="ECO:0000256" key="5">
    <source>
        <dbReference type="ARBA" id="ARBA00020267"/>
    </source>
</evidence>
<evidence type="ECO:0000256" key="3">
    <source>
        <dbReference type="ARBA" id="ARBA00005043"/>
    </source>
</evidence>
<dbReference type="PANTHER" id="PTHR44111:SF1">
    <property type="entry name" value="ELONGATOR COMPLEX PROTEIN 2"/>
    <property type="match status" value="1"/>
</dbReference>
<feature type="repeat" description="WD" evidence="11">
    <location>
        <begin position="693"/>
        <end position="724"/>
    </location>
</feature>
<dbReference type="SUPFAM" id="SSF50978">
    <property type="entry name" value="WD40 repeat-like"/>
    <property type="match status" value="2"/>
</dbReference>
<dbReference type="PROSITE" id="PS50294">
    <property type="entry name" value="WD_REPEATS_REGION"/>
    <property type="match status" value="2"/>
</dbReference>
<comment type="subcellular location">
    <subcellularLocation>
        <location evidence="2">Cytoplasm</location>
    </subcellularLocation>
    <subcellularLocation>
        <location evidence="1">Nucleus</location>
    </subcellularLocation>
</comment>
<evidence type="ECO:0000256" key="7">
    <source>
        <dbReference type="ARBA" id="ARBA00022574"/>
    </source>
</evidence>
<dbReference type="OrthoDB" id="27911at2759"/>
<evidence type="ECO:0000256" key="9">
    <source>
        <dbReference type="ARBA" id="ARBA00022737"/>
    </source>
</evidence>
<dbReference type="PANTHER" id="PTHR44111">
    <property type="entry name" value="ELONGATOR COMPLEX PROTEIN 2"/>
    <property type="match status" value="1"/>
</dbReference>
<keyword evidence="10" id="KW-0539">Nucleus</keyword>
<keyword evidence="7 11" id="KW-0853">WD repeat</keyword>
<dbReference type="InterPro" id="IPR015943">
    <property type="entry name" value="WD40/YVTN_repeat-like_dom_sf"/>
</dbReference>
<evidence type="ECO:0000256" key="10">
    <source>
        <dbReference type="ARBA" id="ARBA00023242"/>
    </source>
</evidence>
<proteinExistence type="inferred from homology"/>
<keyword evidence="14" id="KW-1185">Reference proteome</keyword>
<feature type="region of interest" description="Disordered" evidence="12">
    <location>
        <begin position="1"/>
        <end position="26"/>
    </location>
</feature>
<dbReference type="InterPro" id="IPR001680">
    <property type="entry name" value="WD40_rpt"/>
</dbReference>
<accession>K0SX48</accession>
<dbReference type="AlphaFoldDB" id="K0SX48"/>
<feature type="non-terminal residue" evidence="13">
    <location>
        <position position="1"/>
    </location>
</feature>
<dbReference type="PROSITE" id="PS50082">
    <property type="entry name" value="WD_REPEATS_2"/>
    <property type="match status" value="3"/>
</dbReference>
<keyword evidence="6" id="KW-0963">Cytoplasm</keyword>
<feature type="repeat" description="WD" evidence="11">
    <location>
        <begin position="999"/>
        <end position="1033"/>
    </location>
</feature>
<evidence type="ECO:0000256" key="4">
    <source>
        <dbReference type="ARBA" id="ARBA00005881"/>
    </source>
</evidence>
<keyword evidence="9" id="KW-0677">Repeat</keyword>
<dbReference type="UniPathway" id="UPA00988"/>
<dbReference type="eggNOG" id="KOG1063">
    <property type="taxonomic scope" value="Eukaryota"/>
</dbReference>
<organism evidence="13 14">
    <name type="scientific">Thalassiosira oceanica</name>
    <name type="common">Marine diatom</name>
    <dbReference type="NCBI Taxonomy" id="159749"/>
    <lineage>
        <taxon>Eukaryota</taxon>
        <taxon>Sar</taxon>
        <taxon>Stramenopiles</taxon>
        <taxon>Ochrophyta</taxon>
        <taxon>Bacillariophyta</taxon>
        <taxon>Coscinodiscophyceae</taxon>
        <taxon>Thalassiosirophycidae</taxon>
        <taxon>Thalassiosirales</taxon>
        <taxon>Thalassiosiraceae</taxon>
        <taxon>Thalassiosira</taxon>
    </lineage>
</organism>
<evidence type="ECO:0000256" key="6">
    <source>
        <dbReference type="ARBA" id="ARBA00022490"/>
    </source>
</evidence>
<keyword evidence="8" id="KW-0819">tRNA processing</keyword>
<evidence type="ECO:0000313" key="13">
    <source>
        <dbReference type="EMBL" id="EJK70998.1"/>
    </source>
</evidence>
<dbReference type="InterPro" id="IPR036322">
    <property type="entry name" value="WD40_repeat_dom_sf"/>
</dbReference>
<dbReference type="InterPro" id="IPR037289">
    <property type="entry name" value="Elp2"/>
</dbReference>
<evidence type="ECO:0000256" key="11">
    <source>
        <dbReference type="PROSITE-ProRule" id="PRU00221"/>
    </source>
</evidence>
<dbReference type="GO" id="GO:0005737">
    <property type="term" value="C:cytoplasm"/>
    <property type="evidence" value="ECO:0007669"/>
    <property type="project" value="UniProtKB-SubCell"/>
</dbReference>
<dbReference type="GO" id="GO:0002098">
    <property type="term" value="P:tRNA wobble uridine modification"/>
    <property type="evidence" value="ECO:0007669"/>
    <property type="project" value="InterPro"/>
</dbReference>
<feature type="repeat" description="WD" evidence="11">
    <location>
        <begin position="563"/>
        <end position="599"/>
    </location>
</feature>
<dbReference type="EMBL" id="AGNL01007772">
    <property type="protein sequence ID" value="EJK70998.1"/>
    <property type="molecule type" value="Genomic_DNA"/>
</dbReference>
<protein>
    <recommendedName>
        <fullName evidence="5">Elongator complex protein 2</fullName>
    </recommendedName>
</protein>
<comment type="similarity">
    <text evidence="4">Belongs to the WD repeat ELP2 family.</text>
</comment>
<evidence type="ECO:0000256" key="2">
    <source>
        <dbReference type="ARBA" id="ARBA00004496"/>
    </source>
</evidence>
<dbReference type="Pfam" id="PF00400">
    <property type="entry name" value="WD40"/>
    <property type="match status" value="4"/>
</dbReference>
<evidence type="ECO:0000313" key="14">
    <source>
        <dbReference type="Proteomes" id="UP000266841"/>
    </source>
</evidence>
<dbReference type="Gene3D" id="2.130.10.10">
    <property type="entry name" value="YVTN repeat-like/Quinoprotein amine dehydrogenase"/>
    <property type="match status" value="3"/>
</dbReference>
<comment type="caution">
    <text evidence="13">The sequence shown here is derived from an EMBL/GenBank/DDBJ whole genome shotgun (WGS) entry which is preliminary data.</text>
</comment>
<dbReference type="GO" id="GO:0033588">
    <property type="term" value="C:elongator holoenzyme complex"/>
    <property type="evidence" value="ECO:0007669"/>
    <property type="project" value="InterPro"/>
</dbReference>
<sequence length="1153" mass="124967">TTDSRHATDGHATATDGHAANGRNGWTRNGWKRNGCWTLDDGHATDGHATDVHAVLARAAATGAEACVFRLFLGSLRSARFSAVSVCRSCHPGGRESPPVQHTTGQRFLCSARSDLSELELHSIASWLVAARAGRRVSWSTTPLEKHDKTMSPSSCPRLKAETVCSLSSANSCPHSLLWVSAPPSNSCTRTDNNGGHGDSPPIAAPTTIYASSGVINFATSHVALSNNISSVNQTLITRTLEHGSAPQYTSSVDEGTRKKLARGEAAEEAAASRSITAISWVEYAPSHTASEIKQCGLVAAFSDGTVTSWKYSDESSGWREYVLVGHDPQRSTLHENDGVSPENLHESIADISCLALCDELWVVATSSSKGIILHASDLDEKVFSRHLNESSAAASVYLQHHTKENNAESRDCFLFAGSASPRHNKVLVYTISHSVSNARSSNDPAWVSLPTITVNCPLYHGHLLGHQDWITTFAYLPSLNTRNGIGRSESILASSGHDAKIRLWKFTTYPSLTEQLSSISEQDGDSDVDEDIIDDIEEEEGEARLLISHDKHTTAVSLEALLLGHEEAVTSLSWRPPVRSSSKDCLLSSSMDRTILIWMEEDYEADGAGGGGGVWSPISRVGSAGGILGGSIGASLMGFVDATFSPCATRIVGHGYGGSIHFWTMVPQSEMGNGEEEDDVIYTARWLSDPCITGHFRPVLDMAWDAQGDYLLTTSSDQTTRLWMEVPTTEDELRWVEVGRPQVHGYDMTSITCIGGQDDTQTEESEPSHRFVSGADEKVLRVFDAPMSALRLVSSLKRSRDPSSVPSSIEHNLSWRVERAFMPSLGLTNKATADADQESSKYAGQTNAAFDSSSAADVASSSVELQLPSERDLGVTALWPETRQLFGHDSELVCLDSYRAPAGEMTLVASSCKARNDVASAAIRLWHAKEGKCVAILKVRKAVRASIVRCWQPRKFAAELVIAVFFSTPTPQASSGKDRRICIWQKNGNAYDLTAAADSAHKRIIWSIHFCPKCPEVIASGSRDGFVKIWRLVPLDDGGLQIKELYKFEPRTKGNKKSEPVTAVAFAGTLLDDAQALLAIGTESGRLEVWAVPLANEESSPSTVHVVPLNDCHFDTVKKIAWRPNSEPSENSTRLTFASCGQDNAVRMHILT</sequence>
<reference evidence="13 14" key="1">
    <citation type="journal article" date="2012" name="Genome Biol.">
        <title>Genome and low-iron response of an oceanic diatom adapted to chronic iron limitation.</title>
        <authorList>
            <person name="Lommer M."/>
            <person name="Specht M."/>
            <person name="Roy A.S."/>
            <person name="Kraemer L."/>
            <person name="Andreson R."/>
            <person name="Gutowska M.A."/>
            <person name="Wolf J."/>
            <person name="Bergner S.V."/>
            <person name="Schilhabel M.B."/>
            <person name="Klostermeier U.C."/>
            <person name="Beiko R.G."/>
            <person name="Rosenstiel P."/>
            <person name="Hippler M."/>
            <person name="Laroche J."/>
        </authorList>
    </citation>
    <scope>NUCLEOTIDE SEQUENCE [LARGE SCALE GENOMIC DNA]</scope>
    <source>
        <strain evidence="13 14">CCMP1005</strain>
    </source>
</reference>
<dbReference type="GO" id="GO:0005634">
    <property type="term" value="C:nucleus"/>
    <property type="evidence" value="ECO:0007669"/>
    <property type="project" value="UniProtKB-SubCell"/>
</dbReference>
<evidence type="ECO:0000256" key="12">
    <source>
        <dbReference type="SAM" id="MobiDB-lite"/>
    </source>
</evidence>
<gene>
    <name evidence="13" type="ORF">THAOC_07599</name>
</gene>
<name>K0SX48_THAOC</name>
<comment type="pathway">
    <text evidence="3">tRNA modification; 5-methoxycarbonylmethyl-2-thiouridine-tRNA biosynthesis.</text>
</comment>
<evidence type="ECO:0000256" key="1">
    <source>
        <dbReference type="ARBA" id="ARBA00004123"/>
    </source>
</evidence>
<evidence type="ECO:0000256" key="8">
    <source>
        <dbReference type="ARBA" id="ARBA00022694"/>
    </source>
</evidence>
<dbReference type="Proteomes" id="UP000266841">
    <property type="component" value="Unassembled WGS sequence"/>
</dbReference>
<dbReference type="SMART" id="SM00320">
    <property type="entry name" value="WD40"/>
    <property type="match status" value="6"/>
</dbReference>